<dbReference type="GO" id="GO:0051213">
    <property type="term" value="F:dioxygenase activity"/>
    <property type="evidence" value="ECO:0007669"/>
    <property type="project" value="InterPro"/>
</dbReference>
<evidence type="ECO:0000313" key="1">
    <source>
        <dbReference type="EMBL" id="GGK32461.1"/>
    </source>
</evidence>
<dbReference type="EMBL" id="BMMF01000005">
    <property type="protein sequence ID" value="GGK32461.1"/>
    <property type="molecule type" value="Genomic_DNA"/>
</dbReference>
<keyword evidence="2" id="KW-1185">Reference proteome</keyword>
<gene>
    <name evidence="1" type="ORF">GCM10011322_18980</name>
</gene>
<organism evidence="1 2">
    <name type="scientific">Salinarimonas ramus</name>
    <dbReference type="NCBI Taxonomy" id="690164"/>
    <lineage>
        <taxon>Bacteria</taxon>
        <taxon>Pseudomonadati</taxon>
        <taxon>Pseudomonadota</taxon>
        <taxon>Alphaproteobacteria</taxon>
        <taxon>Hyphomicrobiales</taxon>
        <taxon>Salinarimonadaceae</taxon>
        <taxon>Salinarimonas</taxon>
    </lineage>
</organism>
<reference evidence="1 2" key="1">
    <citation type="journal article" date="2014" name="Int. J. Syst. Evol. Microbiol.">
        <title>Complete genome sequence of Corynebacterium casei LMG S-19264T (=DSM 44701T), isolated from a smear-ripened cheese.</title>
        <authorList>
            <consortium name="US DOE Joint Genome Institute (JGI-PGF)"/>
            <person name="Walter F."/>
            <person name="Albersmeier A."/>
            <person name="Kalinowski J."/>
            <person name="Ruckert C."/>
        </authorList>
    </citation>
    <scope>NUCLEOTIDE SEQUENCE [LARGE SCALE GENOMIC DNA]</scope>
    <source>
        <strain evidence="1 2">CGMCC 1.9161</strain>
    </source>
</reference>
<sequence length="251" mass="28674">MQDFHQAGYCHYDLSPALDMLNYRDAWVELKNAFNDLPRDPYASQGVLRQRRYGCGFYKAYLNELDWMKSSLGSEVIYDQGEYNPEHRNQARRFPSIPREILRNPVLKLLIDNDFHRTHFAREFDSLYRVGVHLVRLVVDPQHPVATVSPDCLHRDGEPYTFAHLVHRESVVGGENYIAAADAAGRDPETLSQEEILAKFVLERELESFGVDDLRVSHALADVRLAPSATRGVRDIVLVDFTPVATVLGQH</sequence>
<accession>A0A917Q8N6</accession>
<dbReference type="Proteomes" id="UP000600449">
    <property type="component" value="Unassembled WGS sequence"/>
</dbReference>
<dbReference type="RefSeq" id="WP_188912105.1">
    <property type="nucleotide sequence ID" value="NZ_BMMF01000005.1"/>
</dbReference>
<dbReference type="Pfam" id="PF10014">
    <property type="entry name" value="2OG-Fe_Oxy_2"/>
    <property type="match status" value="1"/>
</dbReference>
<dbReference type="InterPro" id="IPR018724">
    <property type="entry name" value="2OG-Fe_dioxygenase"/>
</dbReference>
<evidence type="ECO:0000313" key="2">
    <source>
        <dbReference type="Proteomes" id="UP000600449"/>
    </source>
</evidence>
<comment type="caution">
    <text evidence="1">The sequence shown here is derived from an EMBL/GenBank/DDBJ whole genome shotgun (WGS) entry which is preliminary data.</text>
</comment>
<dbReference type="AlphaFoldDB" id="A0A917Q8N6"/>
<protein>
    <submittedName>
        <fullName evidence="1">Uncharacterized protein</fullName>
    </submittedName>
</protein>
<proteinExistence type="predicted"/>
<dbReference type="Gene3D" id="2.60.120.620">
    <property type="entry name" value="q2cbj1_9rhob like domain"/>
    <property type="match status" value="1"/>
</dbReference>
<name>A0A917Q8N6_9HYPH</name>